<dbReference type="AlphaFoldDB" id="A0A7W7STD7"/>
<evidence type="ECO:0000313" key="2">
    <source>
        <dbReference type="Proteomes" id="UP000578819"/>
    </source>
</evidence>
<proteinExistence type="predicted"/>
<dbReference type="EMBL" id="JACHJW010000001">
    <property type="protein sequence ID" value="MBB4960637.1"/>
    <property type="molecule type" value="Genomic_DNA"/>
</dbReference>
<reference evidence="1 2" key="1">
    <citation type="submission" date="2020-08" db="EMBL/GenBank/DDBJ databases">
        <title>Sequencing the genomes of 1000 actinobacteria strains.</title>
        <authorList>
            <person name="Klenk H.-P."/>
        </authorList>
    </citation>
    <scope>NUCLEOTIDE SEQUENCE [LARGE SCALE GENOMIC DNA]</scope>
    <source>
        <strain evidence="1 2">DSM 45886</strain>
    </source>
</reference>
<comment type="caution">
    <text evidence="1">The sequence shown here is derived from an EMBL/GenBank/DDBJ whole genome shotgun (WGS) entry which is preliminary data.</text>
</comment>
<organism evidence="1 2">
    <name type="scientific">Micromonospora polyrhachis</name>
    <dbReference type="NCBI Taxonomy" id="1282883"/>
    <lineage>
        <taxon>Bacteria</taxon>
        <taxon>Bacillati</taxon>
        <taxon>Actinomycetota</taxon>
        <taxon>Actinomycetes</taxon>
        <taxon>Micromonosporales</taxon>
        <taxon>Micromonosporaceae</taxon>
        <taxon>Micromonospora</taxon>
    </lineage>
</organism>
<dbReference type="Proteomes" id="UP000578819">
    <property type="component" value="Unassembled WGS sequence"/>
</dbReference>
<protein>
    <submittedName>
        <fullName evidence="1">Putative NADH-flavin reductase</fullName>
    </submittedName>
</protein>
<accession>A0A7W7STD7</accession>
<keyword evidence="2" id="KW-1185">Reference proteome</keyword>
<gene>
    <name evidence="1" type="ORF">FHR38_004370</name>
</gene>
<sequence length="32" mass="3810">MRRRSVRTTSVVAVVDEIETPRHRRTRVAIFD</sequence>
<evidence type="ECO:0000313" key="1">
    <source>
        <dbReference type="EMBL" id="MBB4960637.1"/>
    </source>
</evidence>
<name>A0A7W7STD7_9ACTN</name>